<dbReference type="EMBL" id="JAAKZX010000086">
    <property type="protein sequence ID" value="NGO45290.1"/>
    <property type="molecule type" value="Genomic_DNA"/>
</dbReference>
<comment type="caution">
    <text evidence="1">The sequence shown here is derived from an EMBL/GenBank/DDBJ whole genome shotgun (WGS) entry which is preliminary data.</text>
</comment>
<organism evidence="1 2">
    <name type="scientific">Streptomyces ureilyticus</name>
    <dbReference type="NCBI Taxonomy" id="1775131"/>
    <lineage>
        <taxon>Bacteria</taxon>
        <taxon>Bacillati</taxon>
        <taxon>Actinomycetota</taxon>
        <taxon>Actinomycetes</taxon>
        <taxon>Kitasatosporales</taxon>
        <taxon>Streptomycetaceae</taxon>
        <taxon>Streptomyces</taxon>
    </lineage>
</organism>
<accession>A0ABX0DXC7</accession>
<keyword evidence="2" id="KW-1185">Reference proteome</keyword>
<evidence type="ECO:0000313" key="1">
    <source>
        <dbReference type="EMBL" id="NGO45290.1"/>
    </source>
</evidence>
<protein>
    <submittedName>
        <fullName evidence="1">Uncharacterized protein</fullName>
    </submittedName>
</protein>
<dbReference type="RefSeq" id="WP_165341856.1">
    <property type="nucleotide sequence ID" value="NZ_JAAKZX010000086.1"/>
</dbReference>
<name>A0ABX0DXC7_9ACTN</name>
<dbReference type="Proteomes" id="UP001518140">
    <property type="component" value="Unassembled WGS sequence"/>
</dbReference>
<proteinExistence type="predicted"/>
<gene>
    <name evidence="1" type="ORF">G6048_25150</name>
</gene>
<evidence type="ECO:0000313" key="2">
    <source>
        <dbReference type="Proteomes" id="UP001518140"/>
    </source>
</evidence>
<sequence>MPTSTKPAIRIADRLPSAQRRLGTLFRYGKSGGDGWRGCALFDNNTGGTKYMKLTVCGAKNGERRCDKDSGDFSQYAGPVYTGPDWSDPKGAKVTAIMKKKWNSDTRLIDAERCAGACN</sequence>
<reference evidence="1 2" key="1">
    <citation type="submission" date="2020-02" db="EMBL/GenBank/DDBJ databases">
        <title>Whole-genome analyses of novel actinobacteria.</title>
        <authorList>
            <person name="Sahin N."/>
            <person name="Tokatli A."/>
        </authorList>
    </citation>
    <scope>NUCLEOTIDE SEQUENCE [LARGE SCALE GENOMIC DNA]</scope>
    <source>
        <strain evidence="1 2">YC419</strain>
    </source>
</reference>